<gene>
    <name evidence="1" type="ORF">BZ257_08785</name>
</gene>
<sequence length="72" mass="7960">MVVTAYPPLTSFISSRLSSFTPGLVSLKAPFVSLAKKSPAKAELVSKEVKAKKAKIFFIENPFINSFCKFFK</sequence>
<dbReference type="EMBL" id="AACEQH010000026">
    <property type="protein sequence ID" value="EAK2501368.1"/>
    <property type="molecule type" value="Genomic_DNA"/>
</dbReference>
<dbReference type="AlphaFoldDB" id="A0A5T0REY8"/>
<name>A0A5T0REY8_CAMCO</name>
<proteinExistence type="predicted"/>
<organism evidence="1">
    <name type="scientific">Campylobacter coli</name>
    <dbReference type="NCBI Taxonomy" id="195"/>
    <lineage>
        <taxon>Bacteria</taxon>
        <taxon>Pseudomonadati</taxon>
        <taxon>Campylobacterota</taxon>
        <taxon>Epsilonproteobacteria</taxon>
        <taxon>Campylobacterales</taxon>
        <taxon>Campylobacteraceae</taxon>
        <taxon>Campylobacter</taxon>
    </lineage>
</organism>
<reference evidence="1" key="1">
    <citation type="submission" date="2018-05" db="EMBL/GenBank/DDBJ databases">
        <authorList>
            <consortium name="PulseNet: The National Subtyping Network for Foodborne Disease Surveillance"/>
            <person name="Tarr C.L."/>
            <person name="Trees E."/>
            <person name="Katz L.S."/>
            <person name="Carleton-Romer H.A."/>
            <person name="Stroika S."/>
            <person name="Kucerova Z."/>
            <person name="Roache K.F."/>
            <person name="Sabol A.L."/>
            <person name="Besser J."/>
            <person name="Gerner-Smidt P."/>
        </authorList>
    </citation>
    <scope>NUCLEOTIDE SEQUENCE</scope>
    <source>
        <strain evidence="1">PNUSAC001416</strain>
    </source>
</reference>
<feature type="non-terminal residue" evidence="1">
    <location>
        <position position="72"/>
    </location>
</feature>
<accession>A0A5T0REY8</accession>
<evidence type="ECO:0000313" key="1">
    <source>
        <dbReference type="EMBL" id="EAK2501368.1"/>
    </source>
</evidence>
<comment type="caution">
    <text evidence="1">The sequence shown here is derived from an EMBL/GenBank/DDBJ whole genome shotgun (WGS) entry which is preliminary data.</text>
</comment>
<protein>
    <submittedName>
        <fullName evidence="1">Uncharacterized protein</fullName>
    </submittedName>
</protein>